<dbReference type="InterPro" id="IPR003423">
    <property type="entry name" value="OMP_efflux"/>
</dbReference>
<evidence type="ECO:0000256" key="5">
    <source>
        <dbReference type="ARBA" id="ARBA00022692"/>
    </source>
</evidence>
<keyword evidence="6" id="KW-0472">Membrane</keyword>
<evidence type="ECO:0000256" key="6">
    <source>
        <dbReference type="ARBA" id="ARBA00023136"/>
    </source>
</evidence>
<keyword evidence="8" id="KW-0175">Coiled coil</keyword>
<dbReference type="GO" id="GO:0015562">
    <property type="term" value="F:efflux transmembrane transporter activity"/>
    <property type="evidence" value="ECO:0007669"/>
    <property type="project" value="InterPro"/>
</dbReference>
<evidence type="ECO:0000256" key="1">
    <source>
        <dbReference type="ARBA" id="ARBA00004442"/>
    </source>
</evidence>
<dbReference type="KEGG" id="hhy:Halhy_3708"/>
<dbReference type="SUPFAM" id="SSF56954">
    <property type="entry name" value="Outer membrane efflux proteins (OEP)"/>
    <property type="match status" value="1"/>
</dbReference>
<dbReference type="Proteomes" id="UP000008461">
    <property type="component" value="Chromosome"/>
</dbReference>
<dbReference type="InterPro" id="IPR051906">
    <property type="entry name" value="TolC-like"/>
</dbReference>
<keyword evidence="10" id="KW-1185">Reference proteome</keyword>
<comment type="subcellular location">
    <subcellularLocation>
        <location evidence="1">Cell outer membrane</location>
    </subcellularLocation>
</comment>
<dbReference type="EMBL" id="CP002691">
    <property type="protein sequence ID" value="AEE51560.1"/>
    <property type="molecule type" value="Genomic_DNA"/>
</dbReference>
<gene>
    <name evidence="9" type="ordered locus">Halhy_3708</name>
</gene>
<keyword evidence="7" id="KW-0998">Cell outer membrane</keyword>
<dbReference type="GO" id="GO:1990281">
    <property type="term" value="C:efflux pump complex"/>
    <property type="evidence" value="ECO:0007669"/>
    <property type="project" value="TreeGrafter"/>
</dbReference>
<evidence type="ECO:0000313" key="9">
    <source>
        <dbReference type="EMBL" id="AEE51560.1"/>
    </source>
</evidence>
<dbReference type="GO" id="GO:0009279">
    <property type="term" value="C:cell outer membrane"/>
    <property type="evidence" value="ECO:0007669"/>
    <property type="project" value="UniProtKB-SubCell"/>
</dbReference>
<dbReference type="Gene3D" id="1.20.1600.10">
    <property type="entry name" value="Outer membrane efflux proteins (OEP)"/>
    <property type="match status" value="1"/>
</dbReference>
<keyword evidence="4" id="KW-1134">Transmembrane beta strand</keyword>
<evidence type="ECO:0000256" key="4">
    <source>
        <dbReference type="ARBA" id="ARBA00022452"/>
    </source>
</evidence>
<keyword evidence="3" id="KW-0813">Transport</keyword>
<dbReference type="AlphaFoldDB" id="F4KZZ0"/>
<keyword evidence="5" id="KW-0812">Transmembrane</keyword>
<protein>
    <submittedName>
        <fullName evidence="9">Outer membrane efflux protein</fullName>
    </submittedName>
</protein>
<evidence type="ECO:0000256" key="7">
    <source>
        <dbReference type="ARBA" id="ARBA00023237"/>
    </source>
</evidence>
<evidence type="ECO:0000256" key="8">
    <source>
        <dbReference type="SAM" id="Coils"/>
    </source>
</evidence>
<comment type="similarity">
    <text evidence="2">Belongs to the outer membrane factor (OMF) (TC 1.B.17) family.</text>
</comment>
<reference key="2">
    <citation type="submission" date="2011-04" db="EMBL/GenBank/DDBJ databases">
        <title>Complete sequence of chromosome of Haliscomenobacter hydrossis DSM 1100.</title>
        <authorList>
            <consortium name="US DOE Joint Genome Institute (JGI-PGF)"/>
            <person name="Lucas S."/>
            <person name="Han J."/>
            <person name="Lapidus A."/>
            <person name="Bruce D."/>
            <person name="Goodwin L."/>
            <person name="Pitluck S."/>
            <person name="Peters L."/>
            <person name="Kyrpides N."/>
            <person name="Mavromatis K."/>
            <person name="Ivanova N."/>
            <person name="Ovchinnikova G."/>
            <person name="Pagani I."/>
            <person name="Daligault H."/>
            <person name="Detter J.C."/>
            <person name="Han C."/>
            <person name="Land M."/>
            <person name="Hauser L."/>
            <person name="Markowitz V."/>
            <person name="Cheng J.-F."/>
            <person name="Hugenholtz P."/>
            <person name="Woyke T."/>
            <person name="Wu D."/>
            <person name="Verbarg S."/>
            <person name="Frueling A."/>
            <person name="Brambilla E."/>
            <person name="Klenk H.-P."/>
            <person name="Eisen J.A."/>
        </authorList>
    </citation>
    <scope>NUCLEOTIDE SEQUENCE</scope>
    <source>
        <strain>DSM 1100</strain>
    </source>
</reference>
<dbReference type="PANTHER" id="PTHR30026:SF20">
    <property type="entry name" value="OUTER MEMBRANE PROTEIN TOLC"/>
    <property type="match status" value="1"/>
</dbReference>
<reference evidence="9 10" key="1">
    <citation type="journal article" date="2011" name="Stand. Genomic Sci.">
        <title>Complete genome sequence of Haliscomenobacter hydrossis type strain (O).</title>
        <authorList>
            <consortium name="US DOE Joint Genome Institute (JGI-PGF)"/>
            <person name="Daligault H."/>
            <person name="Lapidus A."/>
            <person name="Zeytun A."/>
            <person name="Nolan M."/>
            <person name="Lucas S."/>
            <person name="Del Rio T.G."/>
            <person name="Tice H."/>
            <person name="Cheng J.F."/>
            <person name="Tapia R."/>
            <person name="Han C."/>
            <person name="Goodwin L."/>
            <person name="Pitluck S."/>
            <person name="Liolios K."/>
            <person name="Pagani I."/>
            <person name="Ivanova N."/>
            <person name="Huntemann M."/>
            <person name="Mavromatis K."/>
            <person name="Mikhailova N."/>
            <person name="Pati A."/>
            <person name="Chen A."/>
            <person name="Palaniappan K."/>
            <person name="Land M."/>
            <person name="Hauser L."/>
            <person name="Brambilla E.M."/>
            <person name="Rohde M."/>
            <person name="Verbarg S."/>
            <person name="Goker M."/>
            <person name="Bristow J."/>
            <person name="Eisen J.A."/>
            <person name="Markowitz V."/>
            <person name="Hugenholtz P."/>
            <person name="Kyrpides N.C."/>
            <person name="Klenk H.P."/>
            <person name="Woyke T."/>
        </authorList>
    </citation>
    <scope>NUCLEOTIDE SEQUENCE [LARGE SCALE GENOMIC DNA]</scope>
    <source>
        <strain evidence="10">ATCC 27775 / DSM 1100 / LMG 10767 / O</strain>
    </source>
</reference>
<name>F4KZZ0_HALH1</name>
<evidence type="ECO:0000313" key="10">
    <source>
        <dbReference type="Proteomes" id="UP000008461"/>
    </source>
</evidence>
<dbReference type="HOGENOM" id="CLU_012817_10_0_10"/>
<sequence length="453" mass="51253">MSYYDGSLNSLRVALVLLVSVFSGTLFAQSTLSVKESVQFAVKNSPILQKAKLETRKSLEQIREYKSTGLPQVNASLGFTYNAKLPTQLIPNFFQGKPDELVPVQFGTDLNTTAGAEVNQLLYSQQYWVGIKAIKAVGNFNSTVELKTEEDVAYNVVKLYYQVQTISKQKDLIEANLQQVGGLLKATDLQYKNGLAKKLDVDQLRVNQITLQTQLQNLELNYEQGLQALKFAMSMPQETQLVLSDTLSEIVMPNVDPTFLEAGYQNKLDLTLLDQQTTLQQLNADQLRATSWPTLRAFGNYNFQGQGNGFGELGKDQNWFSFSAIGLNVNIPIFDGFYRKSKVEQVKIDMLKIAEDRKQTMQSLQLQHSQAKQQVLSYWNTLNALRENRKVAEEVYNVTQKRYKEGVANVTEVLVAERTMREVQSNFLSNLLQYQLAKVDLDYANGKIPQLYK</sequence>
<feature type="coiled-coil region" evidence="8">
    <location>
        <begin position="354"/>
        <end position="402"/>
    </location>
</feature>
<evidence type="ECO:0000256" key="3">
    <source>
        <dbReference type="ARBA" id="ARBA00022448"/>
    </source>
</evidence>
<evidence type="ECO:0000256" key="2">
    <source>
        <dbReference type="ARBA" id="ARBA00007613"/>
    </source>
</evidence>
<dbReference type="PANTHER" id="PTHR30026">
    <property type="entry name" value="OUTER MEMBRANE PROTEIN TOLC"/>
    <property type="match status" value="1"/>
</dbReference>
<dbReference type="STRING" id="760192.Halhy_3708"/>
<dbReference type="Pfam" id="PF02321">
    <property type="entry name" value="OEP"/>
    <property type="match status" value="2"/>
</dbReference>
<dbReference type="GO" id="GO:0015288">
    <property type="term" value="F:porin activity"/>
    <property type="evidence" value="ECO:0007669"/>
    <property type="project" value="TreeGrafter"/>
</dbReference>
<dbReference type="eggNOG" id="COG1538">
    <property type="taxonomic scope" value="Bacteria"/>
</dbReference>
<organism evidence="9 10">
    <name type="scientific">Haliscomenobacter hydrossis (strain ATCC 27775 / DSM 1100 / LMG 10767 / O)</name>
    <dbReference type="NCBI Taxonomy" id="760192"/>
    <lineage>
        <taxon>Bacteria</taxon>
        <taxon>Pseudomonadati</taxon>
        <taxon>Bacteroidota</taxon>
        <taxon>Saprospiria</taxon>
        <taxon>Saprospirales</taxon>
        <taxon>Haliscomenobacteraceae</taxon>
        <taxon>Haliscomenobacter</taxon>
    </lineage>
</organism>
<proteinExistence type="inferred from homology"/>
<accession>F4KZZ0</accession>